<dbReference type="PANTHER" id="PTHR30353:SF15">
    <property type="entry name" value="INNER MEMBRANE PROTEIN YABI"/>
    <property type="match status" value="1"/>
</dbReference>
<comment type="subcellular location">
    <subcellularLocation>
        <location evidence="1 7">Cell membrane</location>
        <topology evidence="1 7">Multi-pass membrane protein</topology>
    </subcellularLocation>
</comment>
<dbReference type="InterPro" id="IPR032816">
    <property type="entry name" value="VTT_dom"/>
</dbReference>
<name>A0A1F6V4L8_9BACT</name>
<dbReference type="Pfam" id="PF09335">
    <property type="entry name" value="VTT_dom"/>
    <property type="match status" value="1"/>
</dbReference>
<evidence type="ECO:0000256" key="1">
    <source>
        <dbReference type="ARBA" id="ARBA00004651"/>
    </source>
</evidence>
<evidence type="ECO:0000256" key="7">
    <source>
        <dbReference type="RuleBase" id="RU367016"/>
    </source>
</evidence>
<evidence type="ECO:0000256" key="5">
    <source>
        <dbReference type="ARBA" id="ARBA00022989"/>
    </source>
</evidence>
<dbReference type="PANTHER" id="PTHR30353">
    <property type="entry name" value="INNER MEMBRANE PROTEIN DEDA-RELATED"/>
    <property type="match status" value="1"/>
</dbReference>
<organism evidence="9 10">
    <name type="scientific">Candidatus Nomurabacteria bacterium RIFCSPHIGHO2_01_FULL_40_20</name>
    <dbReference type="NCBI Taxonomy" id="1801738"/>
    <lineage>
        <taxon>Bacteria</taxon>
        <taxon>Candidatus Nomuraibacteriota</taxon>
    </lineage>
</organism>
<evidence type="ECO:0000256" key="2">
    <source>
        <dbReference type="ARBA" id="ARBA00010792"/>
    </source>
</evidence>
<feature type="transmembrane region" description="Helical" evidence="7">
    <location>
        <begin position="134"/>
        <end position="156"/>
    </location>
</feature>
<comment type="caution">
    <text evidence="9">The sequence shown here is derived from an EMBL/GenBank/DDBJ whole genome shotgun (WGS) entry which is preliminary data.</text>
</comment>
<sequence>MEAQEIINQIGALSYFGVWLLSFAANVLVPIPEEGVFIILGYLAGGPHLNGLILFPVIFTGVIASDITIYLLARGGNRFITGAYKRIFASQVESRMEWVQKNINKVIFCSRFLIQLRFLGPFLAGYLKIPFKKFLLLDAGALLIYIPLYLALGWYFRSRIDSILNGIGVARNIILMAILLGLVFLFMKYIRKKYAKMRL</sequence>
<feature type="transmembrane region" description="Helical" evidence="7">
    <location>
        <begin position="12"/>
        <end position="31"/>
    </location>
</feature>
<keyword evidence="4 7" id="KW-0812">Transmembrane</keyword>
<protein>
    <recommendedName>
        <fullName evidence="8">VTT domain-containing protein</fullName>
    </recommendedName>
</protein>
<proteinExistence type="inferred from homology"/>
<feature type="transmembrane region" description="Helical" evidence="7">
    <location>
        <begin position="168"/>
        <end position="190"/>
    </location>
</feature>
<dbReference type="AlphaFoldDB" id="A0A1F6V4L8"/>
<keyword evidence="6 7" id="KW-0472">Membrane</keyword>
<feature type="transmembrane region" description="Helical" evidence="7">
    <location>
        <begin position="51"/>
        <end position="73"/>
    </location>
</feature>
<evidence type="ECO:0000256" key="4">
    <source>
        <dbReference type="ARBA" id="ARBA00022692"/>
    </source>
</evidence>
<accession>A0A1F6V4L8</accession>
<evidence type="ECO:0000256" key="6">
    <source>
        <dbReference type="ARBA" id="ARBA00023136"/>
    </source>
</evidence>
<feature type="domain" description="VTT" evidence="8">
    <location>
        <begin position="31"/>
        <end position="154"/>
    </location>
</feature>
<dbReference type="Proteomes" id="UP000178985">
    <property type="component" value="Unassembled WGS sequence"/>
</dbReference>
<keyword evidence="5 7" id="KW-1133">Transmembrane helix</keyword>
<keyword evidence="3 7" id="KW-1003">Cell membrane</keyword>
<dbReference type="GO" id="GO:0005886">
    <property type="term" value="C:plasma membrane"/>
    <property type="evidence" value="ECO:0007669"/>
    <property type="project" value="UniProtKB-SubCell"/>
</dbReference>
<dbReference type="InterPro" id="IPR032818">
    <property type="entry name" value="DedA-like"/>
</dbReference>
<comment type="similarity">
    <text evidence="2 7">Belongs to the DedA family.</text>
</comment>
<evidence type="ECO:0000313" key="9">
    <source>
        <dbReference type="EMBL" id="OGI64406.1"/>
    </source>
</evidence>
<gene>
    <name evidence="9" type="ORF">A2733_01200</name>
</gene>
<evidence type="ECO:0000256" key="3">
    <source>
        <dbReference type="ARBA" id="ARBA00022475"/>
    </source>
</evidence>
<evidence type="ECO:0000313" key="10">
    <source>
        <dbReference type="Proteomes" id="UP000178985"/>
    </source>
</evidence>
<evidence type="ECO:0000259" key="8">
    <source>
        <dbReference type="Pfam" id="PF09335"/>
    </source>
</evidence>
<reference evidence="9 10" key="1">
    <citation type="journal article" date="2016" name="Nat. Commun.">
        <title>Thousands of microbial genomes shed light on interconnected biogeochemical processes in an aquifer system.</title>
        <authorList>
            <person name="Anantharaman K."/>
            <person name="Brown C.T."/>
            <person name="Hug L.A."/>
            <person name="Sharon I."/>
            <person name="Castelle C.J."/>
            <person name="Probst A.J."/>
            <person name="Thomas B.C."/>
            <person name="Singh A."/>
            <person name="Wilkins M.J."/>
            <person name="Karaoz U."/>
            <person name="Brodie E.L."/>
            <person name="Williams K.H."/>
            <person name="Hubbard S.S."/>
            <person name="Banfield J.F."/>
        </authorList>
    </citation>
    <scope>NUCLEOTIDE SEQUENCE [LARGE SCALE GENOMIC DNA]</scope>
</reference>
<dbReference type="EMBL" id="MFTO01000001">
    <property type="protein sequence ID" value="OGI64406.1"/>
    <property type="molecule type" value="Genomic_DNA"/>
</dbReference>